<dbReference type="EMBL" id="DTDH01000130">
    <property type="protein sequence ID" value="HGT98593.1"/>
    <property type="molecule type" value="Genomic_DNA"/>
</dbReference>
<proteinExistence type="predicted"/>
<dbReference type="InterPro" id="IPR054264">
    <property type="entry name" value="PBP2"/>
</dbReference>
<comment type="caution">
    <text evidence="2">The sequence shown here is derived from an EMBL/GenBank/DDBJ whole genome shotgun (WGS) entry which is preliminary data.</text>
</comment>
<protein>
    <recommendedName>
        <fullName evidence="3">MarR family transcriptional regulator</fullName>
    </recommendedName>
</protein>
<name>A0A7J3MYG3_9CREN</name>
<dbReference type="Pfam" id="PF22511">
    <property type="entry name" value="PBP2"/>
    <property type="match status" value="1"/>
</dbReference>
<reference evidence="2" key="1">
    <citation type="journal article" date="2020" name="mSystems">
        <title>Genome- and Community-Level Interaction Insights into Carbon Utilization and Element Cycling Functions of Hydrothermarchaeota in Hydrothermal Sediment.</title>
        <authorList>
            <person name="Zhou Z."/>
            <person name="Liu Y."/>
            <person name="Xu W."/>
            <person name="Pan J."/>
            <person name="Luo Z.H."/>
            <person name="Li M."/>
        </authorList>
    </citation>
    <scope>NUCLEOTIDE SEQUENCE [LARGE SCALE GENOMIC DNA]</scope>
    <source>
        <strain evidence="1">SpSt-629</strain>
        <strain evidence="2">SpSt-688</strain>
    </source>
</reference>
<sequence>MVQGLEEDEKKVLDYFLQNVSVGTIISIRELKALYKVDDPRSVIRKLIDKGLIEQGYGCYNLSKPLREALFMLIVSPSKKA</sequence>
<evidence type="ECO:0008006" key="3">
    <source>
        <dbReference type="Google" id="ProtNLM"/>
    </source>
</evidence>
<organism evidence="2">
    <name type="scientific">Ignisphaera aggregans</name>
    <dbReference type="NCBI Taxonomy" id="334771"/>
    <lineage>
        <taxon>Archaea</taxon>
        <taxon>Thermoproteota</taxon>
        <taxon>Thermoprotei</taxon>
        <taxon>Desulfurococcales</taxon>
        <taxon>Desulfurococcaceae</taxon>
        <taxon>Ignisphaera</taxon>
    </lineage>
</organism>
<accession>A0A7J3MYG3</accession>
<evidence type="ECO:0000313" key="2">
    <source>
        <dbReference type="EMBL" id="HGT98593.1"/>
    </source>
</evidence>
<dbReference type="EMBL" id="DTAU01000132">
    <property type="protein sequence ID" value="HFQ79405.1"/>
    <property type="molecule type" value="Genomic_DNA"/>
</dbReference>
<gene>
    <name evidence="1" type="ORF">ENT99_06910</name>
    <name evidence="2" type="ORF">ENU64_04105</name>
</gene>
<dbReference type="AlphaFoldDB" id="A0A7J3MYG3"/>
<evidence type="ECO:0000313" key="1">
    <source>
        <dbReference type="EMBL" id="HFQ79405.1"/>
    </source>
</evidence>